<feature type="region of interest" description="Disordered" evidence="3">
    <location>
        <begin position="473"/>
        <end position="502"/>
    </location>
</feature>
<dbReference type="Pfam" id="PF00013">
    <property type="entry name" value="KH_1"/>
    <property type="match status" value="3"/>
</dbReference>
<organism evidence="5 6">
    <name type="scientific">Nepenthes gracilis</name>
    <name type="common">Slender pitcher plant</name>
    <dbReference type="NCBI Taxonomy" id="150966"/>
    <lineage>
        <taxon>Eukaryota</taxon>
        <taxon>Viridiplantae</taxon>
        <taxon>Streptophyta</taxon>
        <taxon>Embryophyta</taxon>
        <taxon>Tracheophyta</taxon>
        <taxon>Spermatophyta</taxon>
        <taxon>Magnoliopsida</taxon>
        <taxon>eudicotyledons</taxon>
        <taxon>Gunneridae</taxon>
        <taxon>Pentapetalae</taxon>
        <taxon>Caryophyllales</taxon>
        <taxon>Nepenthaceae</taxon>
        <taxon>Nepenthes</taxon>
    </lineage>
</organism>
<dbReference type="SUPFAM" id="SSF54791">
    <property type="entry name" value="Eukaryotic type KH-domain (KH-domain type I)"/>
    <property type="match status" value="3"/>
</dbReference>
<dbReference type="InterPro" id="IPR036612">
    <property type="entry name" value="KH_dom_type_1_sf"/>
</dbReference>
<dbReference type="Proteomes" id="UP001279734">
    <property type="component" value="Unassembled WGS sequence"/>
</dbReference>
<comment type="caution">
    <text evidence="5">The sequence shown here is derived from an EMBL/GenBank/DDBJ whole genome shotgun (WGS) entry which is preliminary data.</text>
</comment>
<evidence type="ECO:0000256" key="3">
    <source>
        <dbReference type="SAM" id="MobiDB-lite"/>
    </source>
</evidence>
<evidence type="ECO:0000259" key="4">
    <source>
        <dbReference type="SMART" id="SM00322"/>
    </source>
</evidence>
<dbReference type="GO" id="GO:0003723">
    <property type="term" value="F:RNA binding"/>
    <property type="evidence" value="ECO:0007669"/>
    <property type="project" value="UniProtKB-UniRule"/>
</dbReference>
<gene>
    <name evidence="5" type="ORF">Nepgr_029030</name>
</gene>
<feature type="domain" description="K Homology" evidence="4">
    <location>
        <begin position="182"/>
        <end position="255"/>
    </location>
</feature>
<keyword evidence="1" id="KW-0677">Repeat</keyword>
<evidence type="ECO:0000256" key="2">
    <source>
        <dbReference type="PROSITE-ProRule" id="PRU00117"/>
    </source>
</evidence>
<feature type="domain" description="K Homology" evidence="4">
    <location>
        <begin position="24"/>
        <end position="99"/>
    </location>
</feature>
<dbReference type="InterPro" id="IPR004087">
    <property type="entry name" value="KH_dom"/>
</dbReference>
<proteinExistence type="predicted"/>
<evidence type="ECO:0000313" key="6">
    <source>
        <dbReference type="Proteomes" id="UP001279734"/>
    </source>
</evidence>
<dbReference type="Gene3D" id="3.30.310.210">
    <property type="match status" value="1"/>
</dbReference>
<feature type="domain" description="K Homology" evidence="4">
    <location>
        <begin position="264"/>
        <end position="339"/>
    </location>
</feature>
<feature type="region of interest" description="Disordered" evidence="3">
    <location>
        <begin position="100"/>
        <end position="123"/>
    </location>
</feature>
<dbReference type="PROSITE" id="PS50084">
    <property type="entry name" value="KH_TYPE_1"/>
    <property type="match status" value="4"/>
</dbReference>
<dbReference type="Gene3D" id="3.30.1370.10">
    <property type="entry name" value="K Homology domain, type 1"/>
    <property type="match status" value="1"/>
</dbReference>
<keyword evidence="6" id="KW-1185">Reference proteome</keyword>
<name>A0AAD3TD67_NEPGR</name>
<dbReference type="InterPro" id="IPR004088">
    <property type="entry name" value="KH_dom_type_1"/>
</dbReference>
<keyword evidence="2" id="KW-0694">RNA-binding</keyword>
<feature type="compositionally biased region" description="Polar residues" evidence="3">
    <location>
        <begin position="485"/>
        <end position="502"/>
    </location>
</feature>
<dbReference type="AlphaFoldDB" id="A0AAD3TD67"/>
<reference evidence="5" key="1">
    <citation type="submission" date="2023-05" db="EMBL/GenBank/DDBJ databases">
        <title>Nepenthes gracilis genome sequencing.</title>
        <authorList>
            <person name="Fukushima K."/>
        </authorList>
    </citation>
    <scope>NUCLEOTIDE SEQUENCE</scope>
    <source>
        <strain evidence="5">SING2019-196</strain>
    </source>
</reference>
<evidence type="ECO:0000256" key="1">
    <source>
        <dbReference type="ARBA" id="ARBA00022737"/>
    </source>
</evidence>
<sequence length="556" mass="58989">MRVHNRIVVEDLFGGLADDEDNDSVVTVRLLVPSNMVGCIIGKGGEIIQGLRNETGASIRVLPTDQLPTCALSSDELVQISGNQAVVKRALYDVSTRLHQNPREDKSSSFPMPLAGQGFHHSAPRMTNRPPPGNPMWSQQNTPNHLSPVPWMGGYGNPSPGFMPGGFNDGPTRHGGEPAGAGEFSMKMLCLPGKIGRVIGYGGASVRQLQQETGASIHAEEATTDSEERVIRVSAFETLANPRSQTIDAILQLQAKASEFSDKGIITTRILVSSSKVGCIIGKAGSIISEMRWRTKADIRVFAKEDRPKCASEDEELVQVSGSFAVAKDALAEIASRLRTRCLRDGNAGPEPAPEGPVPGYGPAGGFPSRGVVPSGSSEVGSSAGHSVVKDGSHDYDPSYPVPPIASGYPNASSSAEMKYSNNAVGPAFGPGGSIINNTVESVGSRLRLHDPQAGVPEVAVDIRGTTDHLNAPHNILPTYMDSGGQKNPPQGSYSNPSSQQAVYPHAAALPPDPYTNANPQEIAYQNSYVQQGPYQNPDAQHNAYHNVAVQGSYQY</sequence>
<protein>
    <recommendedName>
        <fullName evidence="4">K Homology domain-containing protein</fullName>
    </recommendedName>
</protein>
<dbReference type="PANTHER" id="PTHR10288">
    <property type="entry name" value="KH DOMAIN CONTAINING RNA BINDING PROTEIN"/>
    <property type="match status" value="1"/>
</dbReference>
<dbReference type="EMBL" id="BSYO01000032">
    <property type="protein sequence ID" value="GMH27187.1"/>
    <property type="molecule type" value="Genomic_DNA"/>
</dbReference>
<evidence type="ECO:0000313" key="5">
    <source>
        <dbReference type="EMBL" id="GMH27187.1"/>
    </source>
</evidence>
<accession>A0AAD3TD67</accession>
<feature type="region of interest" description="Disordered" evidence="3">
    <location>
        <begin position="346"/>
        <end position="366"/>
    </location>
</feature>
<dbReference type="SMART" id="SM00322">
    <property type="entry name" value="KH"/>
    <property type="match status" value="3"/>
</dbReference>
<dbReference type="CDD" id="cd22460">
    <property type="entry name" value="KH-I_PEPPER_rpt2_like"/>
    <property type="match status" value="2"/>
</dbReference>